<keyword evidence="4" id="KW-1185">Reference proteome</keyword>
<evidence type="ECO:0000313" key="4">
    <source>
        <dbReference type="Proteomes" id="UP001497497"/>
    </source>
</evidence>
<dbReference type="GO" id="GO:0006361">
    <property type="term" value="P:transcription initiation at RNA polymerase I promoter"/>
    <property type="evidence" value="ECO:0007669"/>
    <property type="project" value="InterPro"/>
</dbReference>
<comment type="caution">
    <text evidence="3">The sequence shown here is derived from an EMBL/GenBank/DDBJ whole genome shotgun (WGS) entry which is preliminary data.</text>
</comment>
<evidence type="ECO:0000256" key="1">
    <source>
        <dbReference type="ARBA" id="ARBA00010098"/>
    </source>
</evidence>
<dbReference type="GO" id="GO:0001042">
    <property type="term" value="F:RNA polymerase I core binding"/>
    <property type="evidence" value="ECO:0007669"/>
    <property type="project" value="TreeGrafter"/>
</dbReference>
<proteinExistence type="inferred from homology"/>
<dbReference type="Proteomes" id="UP001497497">
    <property type="component" value="Unassembled WGS sequence"/>
</dbReference>
<dbReference type="AlphaFoldDB" id="A0AAV2HNH5"/>
<comment type="similarity">
    <text evidence="1">Belongs to the RRN3 family.</text>
</comment>
<dbReference type="GO" id="GO:0001181">
    <property type="term" value="F:RNA polymerase I general transcription initiation factor activity"/>
    <property type="evidence" value="ECO:0007669"/>
    <property type="project" value="InterPro"/>
</dbReference>
<dbReference type="InterPro" id="IPR007991">
    <property type="entry name" value="RNA_pol_I_trans_ini_fac_RRN3"/>
</dbReference>
<gene>
    <name evidence="3" type="ORF">GSLYS_00009565001</name>
</gene>
<dbReference type="Pfam" id="PF05327">
    <property type="entry name" value="RRN3"/>
    <property type="match status" value="1"/>
</dbReference>
<dbReference type="EMBL" id="CAXITT010000207">
    <property type="protein sequence ID" value="CAL1535605.1"/>
    <property type="molecule type" value="Genomic_DNA"/>
</dbReference>
<feature type="region of interest" description="Disordered" evidence="2">
    <location>
        <begin position="538"/>
        <end position="572"/>
    </location>
</feature>
<sequence>MDCNMPSQLDFYTDIKVVLQGYNNANEASGNVYDILLKTLSNPDIEPDTIIHILEDLEQVITLLTQEHKALINVILNLKWLDKGPKMTAAYQAFILNFLSAHMFYLKPIIRMLIKKFVPDINKGSETENQEAVILKTEQDLSHIHELLKSLSQLVPTTSILIVQMLEEHFPYLNKSTTHFEYYTRGVLAVSTYMPSLRLELLELVVKNMLKLDVRSSRLDINTVICVPEEPEEMEDTIFEMASLKKNSRAPSPKLVPVAERLASALPLAGSLDAMMTLTFQYIREICFVKDKLDWDVTKKLYREFLSIFDKFIFPTHASCHVQFLLFYICSFREALAEGFIDYLWKKVTEPSIQSIYRQTAACFIGSFLTRATYISVNIAKEVMELMMKWLHQYLDQTVEQGLHADIAHHGTFYSVCQSAFYIFCFKHNDFMQLKKGQKWAESLNFQRIVTSKLNPLRVCIPIIVRTFASATRMHQLAFCDTIIERNNRYSLPLTSSSYSIDLPGSKQLESYFPFDPYLLPRSISHVASLYFEFRGSLPDEDEEDNEDIDDFLPDEDDDKEVIPDPLSKSPADFLQYGISPGFTNG</sequence>
<name>A0AAV2HNH5_LYMST</name>
<evidence type="ECO:0000313" key="3">
    <source>
        <dbReference type="EMBL" id="CAL1535605.1"/>
    </source>
</evidence>
<evidence type="ECO:0008006" key="5">
    <source>
        <dbReference type="Google" id="ProtNLM"/>
    </source>
</evidence>
<evidence type="ECO:0000256" key="2">
    <source>
        <dbReference type="SAM" id="MobiDB-lite"/>
    </source>
</evidence>
<feature type="compositionally biased region" description="Acidic residues" evidence="2">
    <location>
        <begin position="539"/>
        <end position="560"/>
    </location>
</feature>
<accession>A0AAV2HNH5</accession>
<protein>
    <recommendedName>
        <fullName evidence="5">RNA polymerase I-specific transcription initiation factor RRN3</fullName>
    </recommendedName>
</protein>
<dbReference type="PANTHER" id="PTHR12790">
    <property type="entry name" value="TRANSCRIPTION INITIATION FACTOR IA RRN3"/>
    <property type="match status" value="1"/>
</dbReference>
<organism evidence="3 4">
    <name type="scientific">Lymnaea stagnalis</name>
    <name type="common">Great pond snail</name>
    <name type="synonym">Helix stagnalis</name>
    <dbReference type="NCBI Taxonomy" id="6523"/>
    <lineage>
        <taxon>Eukaryota</taxon>
        <taxon>Metazoa</taxon>
        <taxon>Spiralia</taxon>
        <taxon>Lophotrochozoa</taxon>
        <taxon>Mollusca</taxon>
        <taxon>Gastropoda</taxon>
        <taxon>Heterobranchia</taxon>
        <taxon>Euthyneura</taxon>
        <taxon>Panpulmonata</taxon>
        <taxon>Hygrophila</taxon>
        <taxon>Lymnaeoidea</taxon>
        <taxon>Lymnaeidae</taxon>
        <taxon>Lymnaea</taxon>
    </lineage>
</organism>
<dbReference type="PANTHER" id="PTHR12790:SF0">
    <property type="entry name" value="RNA POLYMERASE I-SPECIFIC TRANSCRIPTION INITIATION FACTOR RRN3-RELATED"/>
    <property type="match status" value="1"/>
</dbReference>
<dbReference type="GO" id="GO:0005634">
    <property type="term" value="C:nucleus"/>
    <property type="evidence" value="ECO:0007669"/>
    <property type="project" value="TreeGrafter"/>
</dbReference>
<reference evidence="3 4" key="1">
    <citation type="submission" date="2024-04" db="EMBL/GenBank/DDBJ databases">
        <authorList>
            <consortium name="Genoscope - CEA"/>
            <person name="William W."/>
        </authorList>
    </citation>
    <scope>NUCLEOTIDE SEQUENCE [LARGE SCALE GENOMIC DNA]</scope>
</reference>